<feature type="domain" description="Reverse transcriptase RNase H-like" evidence="7">
    <location>
        <begin position="295"/>
        <end position="356"/>
    </location>
</feature>
<evidence type="ECO:0000313" key="9">
    <source>
        <dbReference type="RefSeq" id="XP_014499241.2"/>
    </source>
</evidence>
<evidence type="ECO:0000313" key="8">
    <source>
        <dbReference type="Proteomes" id="UP000087766"/>
    </source>
</evidence>
<evidence type="ECO:0000256" key="1">
    <source>
        <dbReference type="ARBA" id="ARBA00022679"/>
    </source>
</evidence>
<sequence>MEILKKLEINLPFSEALQQIPSYAKFLKELLSRKRKYIEEETIEVQGNCSAIIQKSLPPKLKDPGSFTIPCIIGNISVGKALIDLGANINLMPLSMFEKIEGLELKPTRMTLQLADRSLKYPYGVAEDVLVKVDKFLFPVDFVIMEMEEDVNVPLILGRSFMKTARVLIDVENGKLKVRVQDEEVNFDVFQAMSHPKDDKGCFHLDTLEKICMIQEKEVCDDPSLEEAFDDNYEKLTEEGMNNFEELKEAPLLNSEEKVKERKPELKMLPPHLKYAFLEEGEQFLAREEERFFTRFIMQVLNEAQLNYATTEKEFLAIVYALEKFRPYLIGSKVIIYTDHAAIKYLLAKPDSKPRLN</sequence>
<dbReference type="RefSeq" id="XP_014499241.2">
    <property type="nucleotide sequence ID" value="XM_014643755.2"/>
</dbReference>
<keyword evidence="4" id="KW-0255">Endonuclease</keyword>
<keyword evidence="1" id="KW-0808">Transferase</keyword>
<dbReference type="Gene3D" id="2.40.70.10">
    <property type="entry name" value="Acid Proteases"/>
    <property type="match status" value="1"/>
</dbReference>
<dbReference type="Proteomes" id="UP000087766">
    <property type="component" value="Chromosome 5"/>
</dbReference>
<dbReference type="SUPFAM" id="SSF56672">
    <property type="entry name" value="DNA/RNA polymerases"/>
    <property type="match status" value="1"/>
</dbReference>
<dbReference type="GO" id="GO:0004519">
    <property type="term" value="F:endonuclease activity"/>
    <property type="evidence" value="ECO:0007669"/>
    <property type="project" value="UniProtKB-KW"/>
</dbReference>
<gene>
    <name evidence="9" type="primary">LOC106760303</name>
</gene>
<reference evidence="9" key="2">
    <citation type="submission" date="2025-08" db="UniProtKB">
        <authorList>
            <consortium name="RefSeq"/>
        </authorList>
    </citation>
    <scope>IDENTIFICATION</scope>
    <source>
        <tissue evidence="9">Leaf</tissue>
    </source>
</reference>
<dbReference type="AlphaFoldDB" id="A0A1S3TZQ3"/>
<evidence type="ECO:0000256" key="6">
    <source>
        <dbReference type="ARBA" id="ARBA00022918"/>
    </source>
</evidence>
<dbReference type="CDD" id="cd00303">
    <property type="entry name" value="retropepsin_like"/>
    <property type="match status" value="1"/>
</dbReference>
<keyword evidence="3" id="KW-0540">Nuclease</keyword>
<keyword evidence="5" id="KW-0378">Hydrolase</keyword>
<evidence type="ECO:0000256" key="4">
    <source>
        <dbReference type="ARBA" id="ARBA00022759"/>
    </source>
</evidence>
<evidence type="ECO:0000256" key="2">
    <source>
        <dbReference type="ARBA" id="ARBA00022695"/>
    </source>
</evidence>
<evidence type="ECO:0000256" key="3">
    <source>
        <dbReference type="ARBA" id="ARBA00022722"/>
    </source>
</evidence>
<dbReference type="PANTHER" id="PTHR33067:SF35">
    <property type="entry name" value="ASPARTIC PEPTIDASE DDI1-TYPE DOMAIN-CONTAINING PROTEIN"/>
    <property type="match status" value="1"/>
</dbReference>
<dbReference type="GeneID" id="106760303"/>
<proteinExistence type="predicted"/>
<dbReference type="InterPro" id="IPR041373">
    <property type="entry name" value="RT_RNaseH"/>
</dbReference>
<dbReference type="GO" id="GO:0016787">
    <property type="term" value="F:hydrolase activity"/>
    <property type="evidence" value="ECO:0007669"/>
    <property type="project" value="UniProtKB-KW"/>
</dbReference>
<protein>
    <submittedName>
        <fullName evidence="9">Uncharacterized protein LOC106760303</fullName>
    </submittedName>
</protein>
<evidence type="ECO:0000259" key="7">
    <source>
        <dbReference type="Pfam" id="PF17917"/>
    </source>
</evidence>
<dbReference type="PANTHER" id="PTHR33067">
    <property type="entry name" value="RNA-DIRECTED DNA POLYMERASE-RELATED"/>
    <property type="match status" value="1"/>
</dbReference>
<dbReference type="KEGG" id="vra:106760303"/>
<dbReference type="OrthoDB" id="778454at2759"/>
<evidence type="ECO:0000256" key="5">
    <source>
        <dbReference type="ARBA" id="ARBA00022801"/>
    </source>
</evidence>
<keyword evidence="6" id="KW-0695">RNA-directed DNA polymerase</keyword>
<dbReference type="InterPro" id="IPR043502">
    <property type="entry name" value="DNA/RNA_pol_sf"/>
</dbReference>
<dbReference type="GO" id="GO:0003964">
    <property type="term" value="F:RNA-directed DNA polymerase activity"/>
    <property type="evidence" value="ECO:0007669"/>
    <property type="project" value="UniProtKB-KW"/>
</dbReference>
<dbReference type="Pfam" id="PF17917">
    <property type="entry name" value="RT_RNaseH"/>
    <property type="match status" value="1"/>
</dbReference>
<dbReference type="STRING" id="3916.A0A1S3TZQ3"/>
<dbReference type="SUPFAM" id="SSF50630">
    <property type="entry name" value="Acid proteases"/>
    <property type="match status" value="1"/>
</dbReference>
<dbReference type="InterPro" id="IPR021109">
    <property type="entry name" value="Peptidase_aspartic_dom_sf"/>
</dbReference>
<accession>A0A1S3TZQ3</accession>
<organism evidence="8 9">
    <name type="scientific">Vigna radiata var. radiata</name>
    <name type="common">Mung bean</name>
    <name type="synonym">Phaseolus aureus</name>
    <dbReference type="NCBI Taxonomy" id="3916"/>
    <lineage>
        <taxon>Eukaryota</taxon>
        <taxon>Viridiplantae</taxon>
        <taxon>Streptophyta</taxon>
        <taxon>Embryophyta</taxon>
        <taxon>Tracheophyta</taxon>
        <taxon>Spermatophyta</taxon>
        <taxon>Magnoliopsida</taxon>
        <taxon>eudicotyledons</taxon>
        <taxon>Gunneridae</taxon>
        <taxon>Pentapetalae</taxon>
        <taxon>rosids</taxon>
        <taxon>fabids</taxon>
        <taxon>Fabales</taxon>
        <taxon>Fabaceae</taxon>
        <taxon>Papilionoideae</taxon>
        <taxon>50 kb inversion clade</taxon>
        <taxon>NPAAA clade</taxon>
        <taxon>indigoferoid/millettioid clade</taxon>
        <taxon>Phaseoleae</taxon>
        <taxon>Vigna</taxon>
    </lineage>
</organism>
<name>A0A1S3TZQ3_VIGRR</name>
<keyword evidence="2" id="KW-0548">Nucleotidyltransferase</keyword>
<reference evidence="8" key="1">
    <citation type="journal article" date="2014" name="Nat. Commun.">
        <title>Genome sequence of mungbean and insights into evolution within Vigna species.</title>
        <authorList>
            <person name="Kang Y.J."/>
            <person name="Kim S.K."/>
            <person name="Kim M.Y."/>
            <person name="Lestari P."/>
            <person name="Kim K.H."/>
            <person name="Ha B.K."/>
            <person name="Jun T.H."/>
            <person name="Hwang W.J."/>
            <person name="Lee T."/>
            <person name="Lee J."/>
            <person name="Shim S."/>
            <person name="Yoon M.Y."/>
            <person name="Jang Y.E."/>
            <person name="Han K.S."/>
            <person name="Taeprayoon P."/>
            <person name="Yoon N."/>
            <person name="Somta P."/>
            <person name="Tanya P."/>
            <person name="Kim K.S."/>
            <person name="Gwag J.G."/>
            <person name="Moon J.K."/>
            <person name="Lee Y.H."/>
            <person name="Park B.S."/>
            <person name="Bombarely A."/>
            <person name="Doyle J.J."/>
            <person name="Jackson S.A."/>
            <person name="Schafleitner R."/>
            <person name="Srinives P."/>
            <person name="Varshney R.K."/>
            <person name="Lee S.H."/>
        </authorList>
    </citation>
    <scope>NUCLEOTIDE SEQUENCE [LARGE SCALE GENOMIC DNA]</scope>
    <source>
        <strain evidence="8">cv. VC1973A</strain>
    </source>
</reference>
<keyword evidence="8" id="KW-1185">Reference proteome</keyword>